<dbReference type="PANTHER" id="PTHR10039">
    <property type="entry name" value="AMELOGENIN"/>
    <property type="match status" value="1"/>
</dbReference>
<dbReference type="PROSITE" id="PS50082">
    <property type="entry name" value="WD_REPEATS_2"/>
    <property type="match status" value="4"/>
</dbReference>
<comment type="caution">
    <text evidence="8">The sequence shown here is derived from an EMBL/GenBank/DDBJ whole genome shotgun (WGS) entry which is preliminary data.</text>
</comment>
<dbReference type="Gene3D" id="3.40.50.300">
    <property type="entry name" value="P-loop containing nucleotide triphosphate hydrolases"/>
    <property type="match status" value="1"/>
</dbReference>
<keyword evidence="3" id="KW-0443">Lipid metabolism</keyword>
<dbReference type="Pfam" id="PF24883">
    <property type="entry name" value="NPHP3_N"/>
    <property type="match status" value="1"/>
</dbReference>
<dbReference type="InterPro" id="IPR016035">
    <property type="entry name" value="Acyl_Trfase/lysoPLipase"/>
</dbReference>
<keyword evidence="1 4" id="KW-0853">WD repeat</keyword>
<evidence type="ECO:0000259" key="6">
    <source>
        <dbReference type="PROSITE" id="PS50837"/>
    </source>
</evidence>
<evidence type="ECO:0000256" key="2">
    <source>
        <dbReference type="ARBA" id="ARBA00022737"/>
    </source>
</evidence>
<dbReference type="CDD" id="cd00200">
    <property type="entry name" value="WD40"/>
    <property type="match status" value="1"/>
</dbReference>
<dbReference type="PROSITE" id="PS51635">
    <property type="entry name" value="PNPLA"/>
    <property type="match status" value="1"/>
</dbReference>
<dbReference type="AlphaFoldDB" id="A0A2C5WJU5"/>
<reference evidence="8 9" key="2">
    <citation type="journal article" date="2013" name="IMA Fungus">
        <title>IMA Genome-F 1: Ceratocystis fimbriata: Draft nuclear genome sequence for the plant pathogen, Ceratocystis fimbriata.</title>
        <authorList>
            <person name="Wilken P.M."/>
            <person name="Steenkamp E.T."/>
            <person name="Wingfield M.J."/>
            <person name="de Beer Z.W."/>
            <person name="Wingfield B.D."/>
        </authorList>
    </citation>
    <scope>NUCLEOTIDE SEQUENCE [LARGE SCALE GENOMIC DNA]</scope>
    <source>
        <strain evidence="8 9">CBS 114723</strain>
    </source>
</reference>
<feature type="repeat" description="WD" evidence="4">
    <location>
        <begin position="1056"/>
        <end position="1086"/>
    </location>
</feature>
<dbReference type="SUPFAM" id="SSF50978">
    <property type="entry name" value="WD40 repeat-like"/>
    <property type="match status" value="1"/>
</dbReference>
<feature type="short sequence motif" description="GXGXXG" evidence="5">
    <location>
        <begin position="20"/>
        <end position="25"/>
    </location>
</feature>
<evidence type="ECO:0000313" key="9">
    <source>
        <dbReference type="Proteomes" id="UP000222788"/>
    </source>
</evidence>
<evidence type="ECO:0000256" key="1">
    <source>
        <dbReference type="ARBA" id="ARBA00022574"/>
    </source>
</evidence>
<keyword evidence="9" id="KW-1185">Reference proteome</keyword>
<dbReference type="PROSITE" id="PS50837">
    <property type="entry name" value="NACHT"/>
    <property type="match status" value="1"/>
</dbReference>
<dbReference type="Gene3D" id="2.130.10.10">
    <property type="entry name" value="YVTN repeat-like/Quinoprotein amine dehydrogenase"/>
    <property type="match status" value="2"/>
</dbReference>
<accession>A0A2C5WJU5</accession>
<dbReference type="PROSITE" id="PS00678">
    <property type="entry name" value="WD_REPEATS_1"/>
    <property type="match status" value="3"/>
</dbReference>
<feature type="repeat" description="WD" evidence="4">
    <location>
        <begin position="1014"/>
        <end position="1055"/>
    </location>
</feature>
<feature type="repeat" description="WD" evidence="4">
    <location>
        <begin position="972"/>
        <end position="1013"/>
    </location>
</feature>
<dbReference type="InterPro" id="IPR020472">
    <property type="entry name" value="WD40_PAC1"/>
</dbReference>
<dbReference type="PRINTS" id="PR00320">
    <property type="entry name" value="GPROTEINBRPT"/>
</dbReference>
<dbReference type="SMART" id="SM00320">
    <property type="entry name" value="WD40"/>
    <property type="match status" value="4"/>
</dbReference>
<dbReference type="Pfam" id="PF00400">
    <property type="entry name" value="WD40"/>
    <property type="match status" value="4"/>
</dbReference>
<dbReference type="Pfam" id="PF01734">
    <property type="entry name" value="Patatin"/>
    <property type="match status" value="1"/>
</dbReference>
<keyword evidence="2" id="KW-0677">Repeat</keyword>
<reference evidence="8 9" key="1">
    <citation type="journal article" date="2013" name="Fungal Biol.">
        <title>Analysis of microsatellite markers in the genome of the plant pathogen Ceratocystis fimbriata.</title>
        <authorList>
            <person name="Simpson M.C."/>
            <person name="Wilken P.M."/>
            <person name="Coetzee M.P."/>
            <person name="Wingfield M.J."/>
            <person name="Wingfield B.D."/>
        </authorList>
    </citation>
    <scope>NUCLEOTIDE SEQUENCE [LARGE SCALE GENOMIC DNA]</scope>
    <source>
        <strain evidence="8 9">CBS 114723</strain>
    </source>
</reference>
<feature type="domain" description="PNPLA" evidence="7">
    <location>
        <begin position="16"/>
        <end position="229"/>
    </location>
</feature>
<dbReference type="EMBL" id="APWK03000101">
    <property type="protein sequence ID" value="PHH51169.1"/>
    <property type="molecule type" value="Genomic_DNA"/>
</dbReference>
<dbReference type="SUPFAM" id="SSF52151">
    <property type="entry name" value="FabD/lysophospholipase-like"/>
    <property type="match status" value="1"/>
</dbReference>
<dbReference type="OrthoDB" id="538223at2759"/>
<dbReference type="GO" id="GO:0046486">
    <property type="term" value="P:glycerolipid metabolic process"/>
    <property type="evidence" value="ECO:0007669"/>
    <property type="project" value="UniProtKB-ARBA"/>
</dbReference>
<sequence>MNSHSVPITSEPLKVLSLDGGGIRGLSSLLILEKIAEHIQNTEGFNETQKPCDMFDLIGGTGTGGIIAIMLGRLKMTLHQSIEAYKSLAETVLRPEPTNLSIESPEARFAQVETAIKRVIRENCGETQCVEQRLRGSPTADTCPHEDTLFRDKHSTKTALLAMTKVNVETSPTVISTYDTSTSFAECKIWEIAMAISAPNNLISIGIGRDEEQFIDAKYGYNNPCEVLITEAEKEFPGRKMIILSIGTGLGDVVEISDSKSSAFRAHSKVATTSKQVDLRLREKHNSTGGYYRFNVENGLEHVAPRHSHKPSKIAAHTRNYLGENKHLVEHFGRAFVSGTLLPLLQPSERKECLSIVYLDEDDKKCLSDLFVTDPSMDKRDIEEKKGGLLRDCYKWIIEHAYFKSFKTDSESRVLWIKGDPGKGKTMLLCGIIDELGSDSSLSLSYFFCQALSARQLNTATSVLRGLIHHLVYHNPQLAKHVRAKYDHKGKEIFTDGNNWHELCDIMTFILNDSTLKNTFLIVDALDECSVGRERLLKFISMASPAKWIVSSRNWPDIEEVLNDAEQKVNIHLEINQISVSTAVESYINLKVDGLAQRKKYDENMKAAVLKHLHSNANSTFLWVALVCQELSNPKTRKWQTIAKLESFPHGLDALYGRMLEQIDGSGDAGLFKSILATVLSVYRPVTLEELRALVEDLMKIEQAEVEEVVSLCGSFLALHGNAVSFVHQSAKDYLLTERSSKILSFSMPHQHHIIFMRSLDVFYTTLSRDIYGLLTPGSLISEVTTPNPDPLAPIRYSCIFWVDHLHESLAVFSGNDKLLEFFTEKYLQWLEALSLLRNISAGAKALRTLEVDLKGKGTKRLQDIVKDAHRFLLFSVGIIEMAPLQVYASALIFSPTNSLIRQQFRHEEPNWIEVKPKVETDWNVCVQTLEGHNRGVVSVVFSNDGQRLASVSQDMTVKIWDATSGTCLHTLGGRDHCLTSVVLSNDGQRLASGSEDMTVKIWDATSDTCLHTLEGHGDYVTSVVFSNDGQRLASGSRDMTVNIWDATSGTCLHTLEGHGDYVTSVVFSNDGQRLVSVSRDMTAKI</sequence>
<dbReference type="Gene3D" id="3.40.1090.10">
    <property type="entry name" value="Cytosolic phospholipase A2 catalytic domain"/>
    <property type="match status" value="1"/>
</dbReference>
<gene>
    <name evidence="8" type="primary">HET-E1_10</name>
    <name evidence="8" type="ORF">CFIMG_007249RA00001</name>
</gene>
<evidence type="ECO:0000313" key="8">
    <source>
        <dbReference type="EMBL" id="PHH51169.1"/>
    </source>
</evidence>
<name>A0A2C5WJU5_9PEZI</name>
<dbReference type="InterPro" id="IPR056884">
    <property type="entry name" value="NPHP3-like_N"/>
</dbReference>
<feature type="domain" description="NACHT" evidence="6">
    <location>
        <begin position="413"/>
        <end position="629"/>
    </location>
</feature>
<evidence type="ECO:0000256" key="4">
    <source>
        <dbReference type="PROSITE-ProRule" id="PRU00221"/>
    </source>
</evidence>
<dbReference type="InterPro" id="IPR001680">
    <property type="entry name" value="WD40_rpt"/>
</dbReference>
<evidence type="ECO:0000256" key="5">
    <source>
        <dbReference type="PROSITE-ProRule" id="PRU01161"/>
    </source>
</evidence>
<feature type="repeat" description="WD" evidence="4">
    <location>
        <begin position="930"/>
        <end position="971"/>
    </location>
</feature>
<organism evidence="8 9">
    <name type="scientific">Ceratocystis fimbriata CBS 114723</name>
    <dbReference type="NCBI Taxonomy" id="1035309"/>
    <lineage>
        <taxon>Eukaryota</taxon>
        <taxon>Fungi</taxon>
        <taxon>Dikarya</taxon>
        <taxon>Ascomycota</taxon>
        <taxon>Pezizomycotina</taxon>
        <taxon>Sordariomycetes</taxon>
        <taxon>Hypocreomycetidae</taxon>
        <taxon>Microascales</taxon>
        <taxon>Ceratocystidaceae</taxon>
        <taxon>Ceratocystis</taxon>
    </lineage>
</organism>
<dbReference type="InterPro" id="IPR015943">
    <property type="entry name" value="WD40/YVTN_repeat-like_dom_sf"/>
</dbReference>
<dbReference type="InterPro" id="IPR036322">
    <property type="entry name" value="WD40_repeat_dom_sf"/>
</dbReference>
<protein>
    <submittedName>
        <fullName evidence="8">Vegetative incompatibility protein HET-E-1</fullName>
    </submittedName>
</protein>
<dbReference type="InterPro" id="IPR019775">
    <property type="entry name" value="WD40_repeat_CS"/>
</dbReference>
<proteinExistence type="predicted"/>
<dbReference type="STRING" id="1035309.A0A2C5WJU5"/>
<dbReference type="Proteomes" id="UP000222788">
    <property type="component" value="Unassembled WGS sequence"/>
</dbReference>
<dbReference type="InterPro" id="IPR027417">
    <property type="entry name" value="P-loop_NTPase"/>
</dbReference>
<dbReference type="InterPro" id="IPR002641">
    <property type="entry name" value="PNPLA_dom"/>
</dbReference>
<dbReference type="SUPFAM" id="SSF52540">
    <property type="entry name" value="P-loop containing nucleoside triphosphate hydrolases"/>
    <property type="match status" value="1"/>
</dbReference>
<dbReference type="InterPro" id="IPR007111">
    <property type="entry name" value="NACHT_NTPase"/>
</dbReference>
<dbReference type="PANTHER" id="PTHR10039:SF14">
    <property type="entry name" value="NACHT DOMAIN-CONTAINING PROTEIN"/>
    <property type="match status" value="1"/>
</dbReference>
<comment type="caution">
    <text evidence="5">Lacks conserved residue(s) required for the propagation of feature annotation.</text>
</comment>
<dbReference type="PROSITE" id="PS50294">
    <property type="entry name" value="WD_REPEATS_REGION"/>
    <property type="match status" value="4"/>
</dbReference>
<evidence type="ECO:0000256" key="3">
    <source>
        <dbReference type="ARBA" id="ARBA00023098"/>
    </source>
</evidence>
<evidence type="ECO:0000259" key="7">
    <source>
        <dbReference type="PROSITE" id="PS51635"/>
    </source>
</evidence>